<feature type="transmembrane region" description="Helical" evidence="2">
    <location>
        <begin position="122"/>
        <end position="142"/>
    </location>
</feature>
<keyword evidence="4" id="KW-1185">Reference proteome</keyword>
<feature type="transmembrane region" description="Helical" evidence="2">
    <location>
        <begin position="302"/>
        <end position="323"/>
    </location>
</feature>
<dbReference type="AlphaFoldDB" id="L7FGY3"/>
<dbReference type="STRING" id="85558.T45_08986"/>
<feature type="transmembrane region" description="Helical" evidence="2">
    <location>
        <begin position="240"/>
        <end position="257"/>
    </location>
</feature>
<reference evidence="3 4" key="1">
    <citation type="journal article" date="2011" name="Plasmid">
        <title>Streptomyces turgidiscabies Car8 contains a modular pathogenicity island that shares virulence genes with other actinobacterial plant pathogens.</title>
        <authorList>
            <person name="Huguet-Tapia J.C."/>
            <person name="Badger J.H."/>
            <person name="Loria R."/>
            <person name="Pettis G.S."/>
        </authorList>
    </citation>
    <scope>NUCLEOTIDE SEQUENCE [LARGE SCALE GENOMIC DNA]</scope>
    <source>
        <strain evidence="3 4">Car8</strain>
    </source>
</reference>
<feature type="transmembrane region" description="Helical" evidence="2">
    <location>
        <begin position="214"/>
        <end position="234"/>
    </location>
</feature>
<feature type="region of interest" description="Disordered" evidence="1">
    <location>
        <begin position="365"/>
        <end position="422"/>
    </location>
</feature>
<name>L7FGY3_STRT8</name>
<organism evidence="3 4">
    <name type="scientific">Streptomyces turgidiscabies (strain Car8)</name>
    <dbReference type="NCBI Taxonomy" id="698760"/>
    <lineage>
        <taxon>Bacteria</taxon>
        <taxon>Bacillati</taxon>
        <taxon>Actinomycetota</taxon>
        <taxon>Actinomycetes</taxon>
        <taxon>Kitasatosporales</taxon>
        <taxon>Streptomycetaceae</taxon>
        <taxon>Streptomyces</taxon>
    </lineage>
</organism>
<proteinExistence type="predicted"/>
<feature type="transmembrane region" description="Helical" evidence="2">
    <location>
        <begin position="269"/>
        <end position="290"/>
    </location>
</feature>
<keyword evidence="2" id="KW-0812">Transmembrane</keyword>
<sequence>MGRSCPLTYLGVDVSARARTVARLSVLAAIVGAALMGSASTSYAGPCDLLNGKAQDLCESEQAAGGSTGGGAPVVDNSTLDPMSSLAKSFAEAAAWVVDQLSNAVTATADVDFTNGSFLKTYALTFAASTVLVVVIWLWAVVKRAVRGAPLTTAIGEAIGLLWLAVLASAFTPLVLYTVVSAVDSITDALAGGSQHAKFFDAFSTALKENKDGGPLIQIVLSGVSIVAAGVVWFELVVRAALLYVGAVLGTVVYSGLVDKELWGRVRKWVAIMTAIILIKPIIVIVLQLASALTDAGAQDSVGAIVSGLAIIVISIVASALIFRFIPGMGDEIVAARRDSYDPASRQSAAIVTRPVQGVTAGINAHASRDASSRPAASQSAPISSSSSVASGGMAAHSSRPTSSGNGGSRPSRPDVPSQDNR</sequence>
<gene>
    <name evidence="3" type="ORF">STRTUCAR8_00009</name>
</gene>
<evidence type="ECO:0000313" key="3">
    <source>
        <dbReference type="EMBL" id="ELP69955.1"/>
    </source>
</evidence>
<evidence type="ECO:0000256" key="2">
    <source>
        <dbReference type="SAM" id="Phobius"/>
    </source>
</evidence>
<keyword evidence="2" id="KW-1133">Transmembrane helix</keyword>
<protein>
    <submittedName>
        <fullName evidence="3">Putative membrane protein</fullName>
    </submittedName>
</protein>
<evidence type="ECO:0000313" key="4">
    <source>
        <dbReference type="Proteomes" id="UP000010931"/>
    </source>
</evidence>
<dbReference type="Proteomes" id="UP000010931">
    <property type="component" value="Unassembled WGS sequence"/>
</dbReference>
<evidence type="ECO:0000256" key="1">
    <source>
        <dbReference type="SAM" id="MobiDB-lite"/>
    </source>
</evidence>
<dbReference type="EMBL" id="AEJB01000115">
    <property type="protein sequence ID" value="ELP69955.1"/>
    <property type="molecule type" value="Genomic_DNA"/>
</dbReference>
<accession>L7FGY3</accession>
<keyword evidence="2" id="KW-0472">Membrane</keyword>
<comment type="caution">
    <text evidence="3">The sequence shown here is derived from an EMBL/GenBank/DDBJ whole genome shotgun (WGS) entry which is preliminary data.</text>
</comment>
<feature type="compositionally biased region" description="Low complexity" evidence="1">
    <location>
        <begin position="373"/>
        <end position="404"/>
    </location>
</feature>
<dbReference type="PATRIC" id="fig|698760.3.peg.1379"/>